<gene>
    <name evidence="1" type="ORF">KSP40_PGU005715</name>
</gene>
<name>A0ABR2LT29_9ASPA</name>
<evidence type="ECO:0000313" key="2">
    <source>
        <dbReference type="Proteomes" id="UP001412067"/>
    </source>
</evidence>
<proteinExistence type="predicted"/>
<evidence type="ECO:0000313" key="1">
    <source>
        <dbReference type="EMBL" id="KAK8948319.1"/>
    </source>
</evidence>
<comment type="caution">
    <text evidence="1">The sequence shown here is derived from an EMBL/GenBank/DDBJ whole genome shotgun (WGS) entry which is preliminary data.</text>
</comment>
<organism evidence="1 2">
    <name type="scientific">Platanthera guangdongensis</name>
    <dbReference type="NCBI Taxonomy" id="2320717"/>
    <lineage>
        <taxon>Eukaryota</taxon>
        <taxon>Viridiplantae</taxon>
        <taxon>Streptophyta</taxon>
        <taxon>Embryophyta</taxon>
        <taxon>Tracheophyta</taxon>
        <taxon>Spermatophyta</taxon>
        <taxon>Magnoliopsida</taxon>
        <taxon>Liliopsida</taxon>
        <taxon>Asparagales</taxon>
        <taxon>Orchidaceae</taxon>
        <taxon>Orchidoideae</taxon>
        <taxon>Orchideae</taxon>
        <taxon>Orchidinae</taxon>
        <taxon>Platanthera</taxon>
    </lineage>
</organism>
<keyword evidence="2" id="KW-1185">Reference proteome</keyword>
<reference evidence="1 2" key="1">
    <citation type="journal article" date="2022" name="Nat. Plants">
        <title>Genomes of leafy and leafless Platanthera orchids illuminate the evolution of mycoheterotrophy.</title>
        <authorList>
            <person name="Li M.H."/>
            <person name="Liu K.W."/>
            <person name="Li Z."/>
            <person name="Lu H.C."/>
            <person name="Ye Q.L."/>
            <person name="Zhang D."/>
            <person name="Wang J.Y."/>
            <person name="Li Y.F."/>
            <person name="Zhong Z.M."/>
            <person name="Liu X."/>
            <person name="Yu X."/>
            <person name="Liu D.K."/>
            <person name="Tu X.D."/>
            <person name="Liu B."/>
            <person name="Hao Y."/>
            <person name="Liao X.Y."/>
            <person name="Jiang Y.T."/>
            <person name="Sun W.H."/>
            <person name="Chen J."/>
            <person name="Chen Y.Q."/>
            <person name="Ai Y."/>
            <person name="Zhai J.W."/>
            <person name="Wu S.S."/>
            <person name="Zhou Z."/>
            <person name="Hsiao Y.Y."/>
            <person name="Wu W.L."/>
            <person name="Chen Y.Y."/>
            <person name="Lin Y.F."/>
            <person name="Hsu J.L."/>
            <person name="Li C.Y."/>
            <person name="Wang Z.W."/>
            <person name="Zhao X."/>
            <person name="Zhong W.Y."/>
            <person name="Ma X.K."/>
            <person name="Ma L."/>
            <person name="Huang J."/>
            <person name="Chen G.Z."/>
            <person name="Huang M.Z."/>
            <person name="Huang L."/>
            <person name="Peng D.H."/>
            <person name="Luo Y.B."/>
            <person name="Zou S.Q."/>
            <person name="Chen S.P."/>
            <person name="Lan S."/>
            <person name="Tsai W.C."/>
            <person name="Van de Peer Y."/>
            <person name="Liu Z.J."/>
        </authorList>
    </citation>
    <scope>NUCLEOTIDE SEQUENCE [LARGE SCALE GENOMIC DNA]</scope>
    <source>
        <strain evidence="1">Lor288</strain>
    </source>
</reference>
<dbReference type="Proteomes" id="UP001412067">
    <property type="component" value="Unassembled WGS sequence"/>
</dbReference>
<dbReference type="EMBL" id="JBBWWR010000016">
    <property type="protein sequence ID" value="KAK8948319.1"/>
    <property type="molecule type" value="Genomic_DNA"/>
</dbReference>
<sequence length="110" mass="12161">MEDISSMLQMKIISACVPFLTLSEKEVRMRKKQGCGQGSRISRDRFLIGLLKRWTVGLIFLLDTYSLSIPTSFSCCLELLTAVSVVCYSCPAVSCGFTLDLVPLVGSPWC</sequence>
<accession>A0ABR2LT29</accession>
<protein>
    <submittedName>
        <fullName evidence="1">Uncharacterized protein</fullName>
    </submittedName>
</protein>